<evidence type="ECO:0000256" key="2">
    <source>
        <dbReference type="ARBA" id="ARBA00022475"/>
    </source>
</evidence>
<feature type="transmembrane region" description="Helical" evidence="6">
    <location>
        <begin position="112"/>
        <end position="141"/>
    </location>
</feature>
<dbReference type="PANTHER" id="PTHR34857:SF2">
    <property type="entry name" value="SLL0384 PROTEIN"/>
    <property type="match status" value="1"/>
</dbReference>
<evidence type="ECO:0000256" key="1">
    <source>
        <dbReference type="ARBA" id="ARBA00004141"/>
    </source>
</evidence>
<feature type="transmembrane region" description="Helical" evidence="6">
    <location>
        <begin position="83"/>
        <end position="100"/>
    </location>
</feature>
<evidence type="ECO:0000256" key="3">
    <source>
        <dbReference type="ARBA" id="ARBA00022692"/>
    </source>
</evidence>
<evidence type="ECO:0000256" key="5">
    <source>
        <dbReference type="ARBA" id="ARBA00023136"/>
    </source>
</evidence>
<proteinExistence type="predicted"/>
<dbReference type="InterPro" id="IPR051611">
    <property type="entry name" value="ECF_transporter_component"/>
</dbReference>
<dbReference type="Proteomes" id="UP000515511">
    <property type="component" value="Chromosome"/>
</dbReference>
<name>A0A7G6YEI6_9MICO</name>
<accession>A0A7G6YEI6</accession>
<keyword evidence="4 6" id="KW-1133">Transmembrane helix</keyword>
<dbReference type="CDD" id="cd16914">
    <property type="entry name" value="EcfT"/>
    <property type="match status" value="1"/>
</dbReference>
<evidence type="ECO:0000313" key="7">
    <source>
        <dbReference type="EMBL" id="QNE36901.1"/>
    </source>
</evidence>
<sequence>MTSTASAPALDEAFVDRFRRAASLGNPIRDANPLIVLGTAIPFAILAATLPKLVGPAAVCVAMLLLGALGGVGAGFAKTYLRLFGIVGVLLFVVRVIFATDRQNALWAWGPFAISVSSITDAAAFVFVVMAMCGVLTLFFALVPIGHLMLALERVGVSRKASYVVLASFQAIIDLGANTRTVMDAQKARGIETEGSLLRRAGAFFPVLTPVFLSAMAQTEERALALDARAFNAPTAQTRLVFLPRTTAAQWGVLVLAYACAAFAIVGKVLLWH</sequence>
<protein>
    <submittedName>
        <fullName evidence="7">Energy-coupling factor transporter transmembrane protein EcfT</fullName>
    </submittedName>
</protein>
<keyword evidence="2" id="KW-1003">Cell membrane</keyword>
<dbReference type="Pfam" id="PF02361">
    <property type="entry name" value="CbiQ"/>
    <property type="match status" value="1"/>
</dbReference>
<feature type="transmembrane region" description="Helical" evidence="6">
    <location>
        <begin position="57"/>
        <end position="77"/>
    </location>
</feature>
<comment type="subcellular location">
    <subcellularLocation>
        <location evidence="1">Membrane</location>
        <topology evidence="1">Multi-pass membrane protein</topology>
    </subcellularLocation>
</comment>
<dbReference type="AlphaFoldDB" id="A0A7G6YEI6"/>
<keyword evidence="3 6" id="KW-0812">Transmembrane</keyword>
<dbReference type="EMBL" id="CP043641">
    <property type="protein sequence ID" value="QNE36901.1"/>
    <property type="molecule type" value="Genomic_DNA"/>
</dbReference>
<evidence type="ECO:0000256" key="6">
    <source>
        <dbReference type="SAM" id="Phobius"/>
    </source>
</evidence>
<organism evidence="7 8">
    <name type="scientific">Leifsonia shinshuensis</name>
    <dbReference type="NCBI Taxonomy" id="150026"/>
    <lineage>
        <taxon>Bacteria</taxon>
        <taxon>Bacillati</taxon>
        <taxon>Actinomycetota</taxon>
        <taxon>Actinomycetes</taxon>
        <taxon>Micrococcales</taxon>
        <taxon>Microbacteriaceae</taxon>
        <taxon>Leifsonia</taxon>
    </lineage>
</organism>
<gene>
    <name evidence="7" type="ORF">F1C12_18465</name>
</gene>
<feature type="transmembrane region" description="Helical" evidence="6">
    <location>
        <begin position="248"/>
        <end position="271"/>
    </location>
</feature>
<dbReference type="KEGG" id="lse:F1C12_18465"/>
<feature type="transmembrane region" description="Helical" evidence="6">
    <location>
        <begin position="197"/>
        <end position="217"/>
    </location>
</feature>
<dbReference type="RefSeq" id="WP_185276327.1">
    <property type="nucleotide sequence ID" value="NZ_CP043641.1"/>
</dbReference>
<reference evidence="8" key="1">
    <citation type="submission" date="2019-09" db="EMBL/GenBank/DDBJ databases">
        <title>Antimicrobial potential of Antarctic Bacteria.</title>
        <authorList>
            <person name="Benaud N."/>
            <person name="Edwards R.J."/>
            <person name="Ferrari B.C."/>
        </authorList>
    </citation>
    <scope>NUCLEOTIDE SEQUENCE [LARGE SCALE GENOMIC DNA]</scope>
    <source>
        <strain evidence="8">INR9</strain>
    </source>
</reference>
<evidence type="ECO:0000313" key="8">
    <source>
        <dbReference type="Proteomes" id="UP000515511"/>
    </source>
</evidence>
<evidence type="ECO:0000256" key="4">
    <source>
        <dbReference type="ARBA" id="ARBA00022989"/>
    </source>
</evidence>
<dbReference type="GO" id="GO:0005886">
    <property type="term" value="C:plasma membrane"/>
    <property type="evidence" value="ECO:0007669"/>
    <property type="project" value="UniProtKB-ARBA"/>
</dbReference>
<dbReference type="InterPro" id="IPR003339">
    <property type="entry name" value="ABC/ECF_trnsptr_transmembrane"/>
</dbReference>
<keyword evidence="5 6" id="KW-0472">Membrane</keyword>
<dbReference type="PANTHER" id="PTHR34857">
    <property type="entry name" value="SLL0384 PROTEIN"/>
    <property type="match status" value="1"/>
</dbReference>